<organism evidence="13 14">
    <name type="scientific">Catellatospora bangladeshensis</name>
    <dbReference type="NCBI Taxonomy" id="310355"/>
    <lineage>
        <taxon>Bacteria</taxon>
        <taxon>Bacillati</taxon>
        <taxon>Actinomycetota</taxon>
        <taxon>Actinomycetes</taxon>
        <taxon>Micromonosporales</taxon>
        <taxon>Micromonosporaceae</taxon>
        <taxon>Catellatospora</taxon>
    </lineage>
</organism>
<feature type="binding site" evidence="10">
    <location>
        <begin position="357"/>
        <end position="358"/>
    </location>
    <ligand>
        <name>ATP</name>
        <dbReference type="ChEBI" id="CHEBI:30616"/>
    </ligand>
</feature>
<evidence type="ECO:0000256" key="7">
    <source>
        <dbReference type="ARBA" id="ARBA00022962"/>
    </source>
</evidence>
<protein>
    <recommendedName>
        <fullName evidence="3">asparagine synthase (glutamine-hydrolyzing)</fullName>
        <ecNumber evidence="3">6.3.5.4</ecNumber>
    </recommendedName>
</protein>
<keyword evidence="7 9" id="KW-0315">Glutamine amidotransferase</keyword>
<evidence type="ECO:0000256" key="5">
    <source>
        <dbReference type="ARBA" id="ARBA00022840"/>
    </source>
</evidence>
<dbReference type="Gene3D" id="3.60.20.10">
    <property type="entry name" value="Glutamine Phosphoribosylpyrophosphate, subunit 1, domain 1"/>
    <property type="match status" value="1"/>
</dbReference>
<dbReference type="CDD" id="cd00712">
    <property type="entry name" value="AsnB"/>
    <property type="match status" value="1"/>
</dbReference>
<evidence type="ECO:0000256" key="9">
    <source>
        <dbReference type="PIRSR" id="PIRSR001589-1"/>
    </source>
</evidence>
<dbReference type="PROSITE" id="PS51278">
    <property type="entry name" value="GATASE_TYPE_2"/>
    <property type="match status" value="1"/>
</dbReference>
<dbReference type="NCBIfam" id="TIGR01536">
    <property type="entry name" value="asn_synth_AEB"/>
    <property type="match status" value="1"/>
</dbReference>
<dbReference type="PANTHER" id="PTHR43284:SF1">
    <property type="entry name" value="ASPARAGINE SYNTHETASE"/>
    <property type="match status" value="1"/>
</dbReference>
<gene>
    <name evidence="13" type="primary">asnB</name>
    <name evidence="13" type="ORF">Cba03nite_18380</name>
</gene>
<dbReference type="InterPro" id="IPR014729">
    <property type="entry name" value="Rossmann-like_a/b/a_fold"/>
</dbReference>
<keyword evidence="14" id="KW-1185">Reference proteome</keyword>
<evidence type="ECO:0000313" key="13">
    <source>
        <dbReference type="EMBL" id="GIF80489.1"/>
    </source>
</evidence>
<proteinExistence type="inferred from homology"/>
<dbReference type="Pfam" id="PF00733">
    <property type="entry name" value="Asn_synthase"/>
    <property type="match status" value="1"/>
</dbReference>
<dbReference type="Proteomes" id="UP000601223">
    <property type="component" value="Unassembled WGS sequence"/>
</dbReference>
<feature type="binding site" evidence="10">
    <location>
        <position position="100"/>
    </location>
    <ligand>
        <name>L-glutamine</name>
        <dbReference type="ChEBI" id="CHEBI:58359"/>
    </ligand>
</feature>
<dbReference type="PANTHER" id="PTHR43284">
    <property type="entry name" value="ASPARAGINE SYNTHETASE (GLUTAMINE-HYDROLYZING)"/>
    <property type="match status" value="1"/>
</dbReference>
<dbReference type="GO" id="GO:0005524">
    <property type="term" value="F:ATP binding"/>
    <property type="evidence" value="ECO:0007669"/>
    <property type="project" value="UniProtKB-KW"/>
</dbReference>
<evidence type="ECO:0000313" key="14">
    <source>
        <dbReference type="Proteomes" id="UP000601223"/>
    </source>
</evidence>
<comment type="pathway">
    <text evidence="1">Amino-acid biosynthesis; L-asparagine biosynthesis; L-asparagine from L-aspartate (L-Gln route): step 1/1.</text>
</comment>
<keyword evidence="5 10" id="KW-0067">ATP-binding</keyword>
<dbReference type="RefSeq" id="WP_203744051.1">
    <property type="nucleotide sequence ID" value="NZ_BONF01000009.1"/>
</dbReference>
<evidence type="ECO:0000256" key="2">
    <source>
        <dbReference type="ARBA" id="ARBA00005752"/>
    </source>
</evidence>
<dbReference type="InterPro" id="IPR006426">
    <property type="entry name" value="Asn_synth_AEB"/>
</dbReference>
<evidence type="ECO:0000256" key="6">
    <source>
        <dbReference type="ARBA" id="ARBA00022888"/>
    </source>
</evidence>
<dbReference type="SUPFAM" id="SSF52402">
    <property type="entry name" value="Adenine nucleotide alpha hydrolases-like"/>
    <property type="match status" value="1"/>
</dbReference>
<dbReference type="EMBL" id="BONF01000009">
    <property type="protein sequence ID" value="GIF80489.1"/>
    <property type="molecule type" value="Genomic_DNA"/>
</dbReference>
<dbReference type="InterPro" id="IPR051786">
    <property type="entry name" value="ASN_synthetase/amidase"/>
</dbReference>
<comment type="caution">
    <text evidence="13">The sequence shown here is derived from an EMBL/GenBank/DDBJ whole genome shotgun (WGS) entry which is preliminary data.</text>
</comment>
<keyword evidence="4 10" id="KW-0547">Nucleotide-binding</keyword>
<reference evidence="13 14" key="1">
    <citation type="submission" date="2021-01" db="EMBL/GenBank/DDBJ databases">
        <title>Whole genome shotgun sequence of Catellatospora bangladeshensis NBRC 107357.</title>
        <authorList>
            <person name="Komaki H."/>
            <person name="Tamura T."/>
        </authorList>
    </citation>
    <scope>NUCLEOTIDE SEQUENCE [LARGE SCALE GENOMIC DNA]</scope>
    <source>
        <strain evidence="13 14">NBRC 107357</strain>
    </source>
</reference>
<evidence type="ECO:0000256" key="11">
    <source>
        <dbReference type="PIRSR" id="PIRSR001589-3"/>
    </source>
</evidence>
<evidence type="ECO:0000256" key="4">
    <source>
        <dbReference type="ARBA" id="ARBA00022741"/>
    </source>
</evidence>
<evidence type="ECO:0000256" key="8">
    <source>
        <dbReference type="ARBA" id="ARBA00048741"/>
    </source>
</evidence>
<dbReference type="Pfam" id="PF13537">
    <property type="entry name" value="GATase_7"/>
    <property type="match status" value="1"/>
</dbReference>
<evidence type="ECO:0000256" key="1">
    <source>
        <dbReference type="ARBA" id="ARBA00005187"/>
    </source>
</evidence>
<dbReference type="InterPro" id="IPR001962">
    <property type="entry name" value="Asn_synthase"/>
</dbReference>
<dbReference type="SUPFAM" id="SSF56235">
    <property type="entry name" value="N-terminal nucleophile aminohydrolases (Ntn hydrolases)"/>
    <property type="match status" value="1"/>
</dbReference>
<evidence type="ECO:0000256" key="3">
    <source>
        <dbReference type="ARBA" id="ARBA00012737"/>
    </source>
</evidence>
<evidence type="ECO:0000256" key="10">
    <source>
        <dbReference type="PIRSR" id="PIRSR001589-2"/>
    </source>
</evidence>
<dbReference type="InterPro" id="IPR033738">
    <property type="entry name" value="AsnB_N"/>
</dbReference>
<dbReference type="AlphaFoldDB" id="A0A8J3JD67"/>
<dbReference type="PIRSF" id="PIRSF001589">
    <property type="entry name" value="Asn_synthetase_glu-h"/>
    <property type="match status" value="1"/>
</dbReference>
<dbReference type="InterPro" id="IPR017932">
    <property type="entry name" value="GATase_2_dom"/>
</dbReference>
<comment type="similarity">
    <text evidence="2">Belongs to the asparagine synthetase family.</text>
</comment>
<feature type="domain" description="Glutamine amidotransferase type-2" evidence="12">
    <location>
        <begin position="2"/>
        <end position="209"/>
    </location>
</feature>
<dbReference type="CDD" id="cd01991">
    <property type="entry name" value="Asn_synthase_B_C"/>
    <property type="match status" value="1"/>
</dbReference>
<accession>A0A8J3JD67</accession>
<feature type="site" description="Important for beta-aspartyl-AMP intermediate formation" evidence="11">
    <location>
        <position position="359"/>
    </location>
</feature>
<evidence type="ECO:0000259" key="12">
    <source>
        <dbReference type="PROSITE" id="PS51278"/>
    </source>
</evidence>
<sequence>MCGFVVFISAEGVGDAREVVHAGLCAIRHRGPDDSVVTVPQPGVTMGFQRLAIIDVAGSRQPLTHAGRWDLCFNGEVYNYRELREELAREFGAVFATAGDAEVLAAAFHHWGPGAVRRLRGMFAYALWDRQERRLHAGRDPFGIKPLHYAVTPAGLWLASERKSLPGGGGVDPDALAHYVSLQYVPEPYTMDRAVRRVPAGHALTWEPGGQVRLDRHFRPGFAPRAGVSEQELTTRVRDALRDSVRAHMVADVPVGAFLSGGVDSSAVVALASEVKPDLQVFSAGFDIPGYSELDLAAETAQGLGLRFTPTVVTAADVLRELPRIAWHLDDPLADPSLIPLFFLARTASRQVRVVLSGEGADELFGGYEIYREPFATAPVQRLPRAVQGTLRQVSRAMPEGVRGKSYLDRATTPLEQRYYGNARIFDAEQKARLLHGRPAVPRTAVTDEVYAETAHLDPVSRMQLVDLHTWLPGDILTKADRMSMAHSLELRVPFLDQRVWEAAASVPAALRVSPDSPQTKRLLRAAVAGLLPAPVAQRRKLGFATPARVWLRGDIGDWAHELLSRSAAGAHLDLAYARSLLVAHQRGEADHSRKVWTVLMFCLWHAIFVERSIDPFAGTARPVPVAGAAR</sequence>
<keyword evidence="9" id="KW-0028">Amino-acid biosynthesis</keyword>
<feature type="active site" description="For GATase activity" evidence="9">
    <location>
        <position position="2"/>
    </location>
</feature>
<dbReference type="EC" id="6.3.5.4" evidence="3"/>
<keyword evidence="6 9" id="KW-0061">Asparagine biosynthesis</keyword>
<comment type="catalytic activity">
    <reaction evidence="8">
        <text>L-aspartate + L-glutamine + ATP + H2O = L-asparagine + L-glutamate + AMP + diphosphate + H(+)</text>
        <dbReference type="Rhea" id="RHEA:12228"/>
        <dbReference type="ChEBI" id="CHEBI:15377"/>
        <dbReference type="ChEBI" id="CHEBI:15378"/>
        <dbReference type="ChEBI" id="CHEBI:29985"/>
        <dbReference type="ChEBI" id="CHEBI:29991"/>
        <dbReference type="ChEBI" id="CHEBI:30616"/>
        <dbReference type="ChEBI" id="CHEBI:33019"/>
        <dbReference type="ChEBI" id="CHEBI:58048"/>
        <dbReference type="ChEBI" id="CHEBI:58359"/>
        <dbReference type="ChEBI" id="CHEBI:456215"/>
        <dbReference type="EC" id="6.3.5.4"/>
    </reaction>
</comment>
<dbReference type="GO" id="GO:0004066">
    <property type="term" value="F:asparagine synthase (glutamine-hydrolyzing) activity"/>
    <property type="evidence" value="ECO:0007669"/>
    <property type="project" value="UniProtKB-EC"/>
</dbReference>
<dbReference type="InterPro" id="IPR029055">
    <property type="entry name" value="Ntn_hydrolases_N"/>
</dbReference>
<dbReference type="GO" id="GO:0006529">
    <property type="term" value="P:asparagine biosynthetic process"/>
    <property type="evidence" value="ECO:0007669"/>
    <property type="project" value="UniProtKB-KW"/>
</dbReference>
<name>A0A8J3JD67_9ACTN</name>
<dbReference type="GO" id="GO:0005829">
    <property type="term" value="C:cytosol"/>
    <property type="evidence" value="ECO:0007669"/>
    <property type="project" value="TreeGrafter"/>
</dbReference>
<dbReference type="Gene3D" id="3.40.50.620">
    <property type="entry name" value="HUPs"/>
    <property type="match status" value="1"/>
</dbReference>